<dbReference type="EMBL" id="JACHWJ010000011">
    <property type="protein sequence ID" value="MBB2959496.1"/>
    <property type="molecule type" value="Genomic_DNA"/>
</dbReference>
<evidence type="ECO:0000313" key="1">
    <source>
        <dbReference type="EMBL" id="MBB2959496.1"/>
    </source>
</evidence>
<dbReference type="AlphaFoldDB" id="A0A7W4URV5"/>
<dbReference type="Proteomes" id="UP000545286">
    <property type="component" value="Unassembled WGS sequence"/>
</dbReference>
<proteinExistence type="predicted"/>
<evidence type="ECO:0008006" key="3">
    <source>
        <dbReference type="Google" id="ProtNLM"/>
    </source>
</evidence>
<accession>A0A7W4URV5</accession>
<protein>
    <recommendedName>
        <fullName evidence="3">Head-to-tail stopper</fullName>
    </recommendedName>
</protein>
<organism evidence="1 2">
    <name type="scientific">Pseudoclavibacter helvolus</name>
    <dbReference type="NCBI Taxonomy" id="255205"/>
    <lineage>
        <taxon>Bacteria</taxon>
        <taxon>Bacillati</taxon>
        <taxon>Actinomycetota</taxon>
        <taxon>Actinomycetes</taxon>
        <taxon>Micrococcales</taxon>
        <taxon>Microbacteriaceae</taxon>
        <taxon>Pseudoclavibacter</taxon>
    </lineage>
</organism>
<keyword evidence="2" id="KW-1185">Reference proteome</keyword>
<reference evidence="1 2" key="1">
    <citation type="submission" date="2020-08" db="EMBL/GenBank/DDBJ databases">
        <title>Sequencing the genomes of 1000 actinobacteria strains.</title>
        <authorList>
            <person name="Klenk H.-P."/>
        </authorList>
    </citation>
    <scope>NUCLEOTIDE SEQUENCE [LARGE SCALE GENOMIC DNA]</scope>
    <source>
        <strain evidence="1 2">DSM 20419</strain>
    </source>
</reference>
<name>A0A7W4URV5_9MICO</name>
<sequence length="109" mass="12144">MRIPARLMPHKRLVSYKPKLGDGTYGPVYGKEVVCARAAIEDTHKLVRSRDGAEVVSSTQVVLDPEHHVPEGSLVTVWRGRPRQRTATLISEGYAEFPQLPAHTFLALE</sequence>
<gene>
    <name evidence="1" type="ORF">FHX72_003665</name>
</gene>
<evidence type="ECO:0000313" key="2">
    <source>
        <dbReference type="Proteomes" id="UP000545286"/>
    </source>
</evidence>
<dbReference type="RefSeq" id="WP_183626822.1">
    <property type="nucleotide sequence ID" value="NZ_JACHWJ010000011.1"/>
</dbReference>
<comment type="caution">
    <text evidence="1">The sequence shown here is derived from an EMBL/GenBank/DDBJ whole genome shotgun (WGS) entry which is preliminary data.</text>
</comment>